<dbReference type="InterPro" id="IPR018062">
    <property type="entry name" value="HTH_AraC-typ_CS"/>
</dbReference>
<dbReference type="InterPro" id="IPR009057">
    <property type="entry name" value="Homeodomain-like_sf"/>
</dbReference>
<dbReference type="SMART" id="SM00342">
    <property type="entry name" value="HTH_ARAC"/>
    <property type="match status" value="1"/>
</dbReference>
<dbReference type="PANTHER" id="PTHR43280">
    <property type="entry name" value="ARAC-FAMILY TRANSCRIPTIONAL REGULATOR"/>
    <property type="match status" value="1"/>
</dbReference>
<dbReference type="InterPro" id="IPR011051">
    <property type="entry name" value="RmlC_Cupin_sf"/>
</dbReference>
<dbReference type="Pfam" id="PF07883">
    <property type="entry name" value="Cupin_2"/>
    <property type="match status" value="1"/>
</dbReference>
<dbReference type="AlphaFoldDB" id="A0A429ZTJ6"/>
<sequence length="292" mass="33767">MSSSNYLELPDLDKQFPFRCFNDYGEGLVYPHWHKEIEFIYVIKGSIKIGVNDELLTLNEGQILFFESGATHYFLASPESERLVYQFDLSLFNEELGLKKGQESLQTIFNSRENVSVNWQKATEIMMSNYLQKIYQASETQKPGFDFVIQQHLLGILVLLMREVPEKSDNQKKALRDDSMKNKETLERMDKIFAYIESNYNQGITLEAVAKDIGFSPHYFTRFFKTNTGTTFVGFLTDYRINMAKSILGTEELPMIEVAERAGFNSVKTFHHVFKENVGISPLKYQKSIFGN</sequence>
<protein>
    <submittedName>
        <fullName evidence="5">AraC family transcriptional regulator</fullName>
    </submittedName>
</protein>
<dbReference type="SUPFAM" id="SSF46689">
    <property type="entry name" value="Homeodomain-like"/>
    <property type="match status" value="2"/>
</dbReference>
<dbReference type="PROSITE" id="PS00041">
    <property type="entry name" value="HTH_ARAC_FAMILY_1"/>
    <property type="match status" value="1"/>
</dbReference>
<evidence type="ECO:0000256" key="1">
    <source>
        <dbReference type="ARBA" id="ARBA00023015"/>
    </source>
</evidence>
<dbReference type="Gene3D" id="2.60.120.10">
    <property type="entry name" value="Jelly Rolls"/>
    <property type="match status" value="1"/>
</dbReference>
<organism evidence="5 6">
    <name type="scientific">Vagococcus salmoninarum</name>
    <dbReference type="NCBI Taxonomy" id="2739"/>
    <lineage>
        <taxon>Bacteria</taxon>
        <taxon>Bacillati</taxon>
        <taxon>Bacillota</taxon>
        <taxon>Bacilli</taxon>
        <taxon>Lactobacillales</taxon>
        <taxon>Enterococcaceae</taxon>
        <taxon>Vagococcus</taxon>
    </lineage>
</organism>
<dbReference type="OrthoDB" id="9799319at2"/>
<evidence type="ECO:0000313" key="6">
    <source>
        <dbReference type="Proteomes" id="UP000287239"/>
    </source>
</evidence>
<dbReference type="Proteomes" id="UP000287239">
    <property type="component" value="Unassembled WGS sequence"/>
</dbReference>
<evidence type="ECO:0000313" key="5">
    <source>
        <dbReference type="EMBL" id="RST97051.1"/>
    </source>
</evidence>
<dbReference type="RefSeq" id="WP_126778650.1">
    <property type="nucleotide sequence ID" value="NZ_CAUQJP010000001.1"/>
</dbReference>
<dbReference type="GO" id="GO:0003700">
    <property type="term" value="F:DNA-binding transcription factor activity"/>
    <property type="evidence" value="ECO:0007669"/>
    <property type="project" value="InterPro"/>
</dbReference>
<dbReference type="SUPFAM" id="SSF51182">
    <property type="entry name" value="RmlC-like cupins"/>
    <property type="match status" value="1"/>
</dbReference>
<reference evidence="5 6" key="1">
    <citation type="submission" date="2017-05" db="EMBL/GenBank/DDBJ databases">
        <title>Vagococcus spp. assemblies.</title>
        <authorList>
            <person name="Gulvik C.A."/>
        </authorList>
    </citation>
    <scope>NUCLEOTIDE SEQUENCE [LARGE SCALE GENOMIC DNA]</scope>
    <source>
        <strain evidence="5 6">NCFB 2777</strain>
    </source>
</reference>
<dbReference type="GO" id="GO:0043565">
    <property type="term" value="F:sequence-specific DNA binding"/>
    <property type="evidence" value="ECO:0007669"/>
    <property type="project" value="InterPro"/>
</dbReference>
<proteinExistence type="predicted"/>
<keyword evidence="1" id="KW-0805">Transcription regulation</keyword>
<keyword evidence="6" id="KW-1185">Reference proteome</keyword>
<keyword evidence="3" id="KW-0804">Transcription</keyword>
<dbReference type="InterPro" id="IPR014710">
    <property type="entry name" value="RmlC-like_jellyroll"/>
</dbReference>
<dbReference type="PANTHER" id="PTHR43280:SF28">
    <property type="entry name" value="HTH-TYPE TRANSCRIPTIONAL ACTIVATOR RHAS"/>
    <property type="match status" value="1"/>
</dbReference>
<keyword evidence="2" id="KW-0238">DNA-binding</keyword>
<name>A0A429ZTJ6_9ENTE</name>
<dbReference type="InterPro" id="IPR013096">
    <property type="entry name" value="Cupin_2"/>
</dbReference>
<gene>
    <name evidence="5" type="ORF">CBF35_03750</name>
</gene>
<evidence type="ECO:0000256" key="2">
    <source>
        <dbReference type="ARBA" id="ARBA00023125"/>
    </source>
</evidence>
<feature type="domain" description="HTH araC/xylS-type" evidence="4">
    <location>
        <begin position="190"/>
        <end position="288"/>
    </location>
</feature>
<dbReference type="PROSITE" id="PS01124">
    <property type="entry name" value="HTH_ARAC_FAMILY_2"/>
    <property type="match status" value="1"/>
</dbReference>
<evidence type="ECO:0000259" key="4">
    <source>
        <dbReference type="PROSITE" id="PS01124"/>
    </source>
</evidence>
<dbReference type="InterPro" id="IPR018060">
    <property type="entry name" value="HTH_AraC"/>
</dbReference>
<dbReference type="EMBL" id="NGJU01000004">
    <property type="protein sequence ID" value="RST97051.1"/>
    <property type="molecule type" value="Genomic_DNA"/>
</dbReference>
<dbReference type="GeneID" id="98567471"/>
<accession>A0A429ZTJ6</accession>
<dbReference type="Gene3D" id="1.10.10.60">
    <property type="entry name" value="Homeodomain-like"/>
    <property type="match status" value="2"/>
</dbReference>
<comment type="caution">
    <text evidence="5">The sequence shown here is derived from an EMBL/GenBank/DDBJ whole genome shotgun (WGS) entry which is preliminary data.</text>
</comment>
<evidence type="ECO:0000256" key="3">
    <source>
        <dbReference type="ARBA" id="ARBA00023163"/>
    </source>
</evidence>
<dbReference type="CDD" id="cd02209">
    <property type="entry name" value="cupin_XRE_C"/>
    <property type="match status" value="1"/>
</dbReference>
<dbReference type="Pfam" id="PF12833">
    <property type="entry name" value="HTH_18"/>
    <property type="match status" value="1"/>
</dbReference>